<dbReference type="RefSeq" id="WP_006942895.1">
    <property type="nucleotide sequence ID" value="NZ_GL538208.1"/>
</dbReference>
<gene>
    <name evidence="6" type="ORF">HMPREF9429_01612</name>
</gene>
<dbReference type="SUPFAM" id="SSF55315">
    <property type="entry name" value="L30e-like"/>
    <property type="match status" value="1"/>
</dbReference>
<keyword evidence="7" id="KW-1185">Reference proteome</keyword>
<comment type="caution">
    <text evidence="6">The sequence shown here is derived from an EMBL/GenBank/DDBJ whole genome shotgun (WGS) entry which is preliminary data.</text>
</comment>
<dbReference type="HOGENOM" id="CLU_021322_3_2_9"/>
<dbReference type="STRING" id="706434.HMPREF9429_01612"/>
<dbReference type="Proteomes" id="UP000003195">
    <property type="component" value="Unassembled WGS sequence"/>
</dbReference>
<dbReference type="eggNOG" id="COG0566">
    <property type="taxonomic scope" value="Bacteria"/>
</dbReference>
<evidence type="ECO:0000313" key="7">
    <source>
        <dbReference type="Proteomes" id="UP000003195"/>
    </source>
</evidence>
<protein>
    <submittedName>
        <fullName evidence="6">RNA methyltransferase, TrmH family</fullName>
    </submittedName>
</protein>
<keyword evidence="2 6" id="KW-0489">Methyltransferase</keyword>
<dbReference type="InterPro" id="IPR029026">
    <property type="entry name" value="tRNA_m1G_MTases_N"/>
</dbReference>
<proteinExistence type="inferred from homology"/>
<dbReference type="Pfam" id="PF00588">
    <property type="entry name" value="SpoU_methylase"/>
    <property type="match status" value="1"/>
</dbReference>
<reference evidence="6 7" key="1">
    <citation type="submission" date="2010-08" db="EMBL/GenBank/DDBJ databases">
        <authorList>
            <person name="Weinstock G."/>
            <person name="Sodergren E."/>
            <person name="Clifton S."/>
            <person name="Fulton L."/>
            <person name="Fulton B."/>
            <person name="Courtney L."/>
            <person name="Fronick C."/>
            <person name="Harrison M."/>
            <person name="Strong C."/>
            <person name="Farmer C."/>
            <person name="Delahaunty K."/>
            <person name="Markovic C."/>
            <person name="Hall O."/>
            <person name="Minx P."/>
            <person name="Tomlinson C."/>
            <person name="Mitreva M."/>
            <person name="Hou S."/>
            <person name="Chen J."/>
            <person name="Wollam A."/>
            <person name="Pepin K.H."/>
            <person name="Johnson M."/>
            <person name="Bhonagiri V."/>
            <person name="Zhang X."/>
            <person name="Suruliraj S."/>
            <person name="Warren W."/>
            <person name="Chinwalla A."/>
            <person name="Mardis E.R."/>
            <person name="Wilson R.K."/>
        </authorList>
    </citation>
    <scope>NUCLEOTIDE SEQUENCE [LARGE SCALE GENOMIC DNA]</scope>
    <source>
        <strain evidence="6 7">F0359</strain>
    </source>
</reference>
<dbReference type="AlphaFoldDB" id="E2ZDV5"/>
<evidence type="ECO:0000313" key="6">
    <source>
        <dbReference type="EMBL" id="EFQ03667.1"/>
    </source>
</evidence>
<comment type="similarity">
    <text evidence="1">Belongs to the class IV-like SAM-binding methyltransferase superfamily. RNA methyltransferase TrmH family.</text>
</comment>
<evidence type="ECO:0000259" key="4">
    <source>
        <dbReference type="Pfam" id="PF00588"/>
    </source>
</evidence>
<dbReference type="EMBL" id="AECS01000039">
    <property type="protein sequence ID" value="EFQ03667.1"/>
    <property type="molecule type" value="Genomic_DNA"/>
</dbReference>
<feature type="domain" description="MRM3-like substrate binding" evidence="5">
    <location>
        <begin position="9"/>
        <end position="99"/>
    </location>
</feature>
<dbReference type="Gene3D" id="3.40.1280.10">
    <property type="match status" value="1"/>
</dbReference>
<dbReference type="InterPro" id="IPR051259">
    <property type="entry name" value="rRNA_Methyltransferase"/>
</dbReference>
<dbReference type="GO" id="GO:0032259">
    <property type="term" value="P:methylation"/>
    <property type="evidence" value="ECO:0007669"/>
    <property type="project" value="UniProtKB-KW"/>
</dbReference>
<dbReference type="PANTHER" id="PTHR43191">
    <property type="entry name" value="RRNA METHYLTRANSFERASE 3"/>
    <property type="match status" value="1"/>
</dbReference>
<dbReference type="Pfam" id="PF22435">
    <property type="entry name" value="MRM3-like_sub_bind"/>
    <property type="match status" value="1"/>
</dbReference>
<dbReference type="InterPro" id="IPR053888">
    <property type="entry name" value="MRM3-like_sub_bind"/>
</dbReference>
<evidence type="ECO:0000256" key="2">
    <source>
        <dbReference type="ARBA" id="ARBA00022603"/>
    </source>
</evidence>
<dbReference type="OrthoDB" id="9794400at2"/>
<sequence length="271" mass="30283">MKEITSRDNRLVKLAVRLQQKKYRYEERRLIAEGFRIVEDAVHMGITDGICLVAAEIVERPELQNLQAESEKVGWEWYLLPDRIYEKVKETHSSQGITAILPFFEYTFKNLPEVANERPILYLEAIQDPGNLGTILRTAAAANVGAVFLSPDCVDLYNGKTVRSAMGAIFKVPVVQNVSLERISAFCDEKKRILTGTLLGANKLYTQVDWRQPTVIAFGNEGNGLSQACAEACRQALTIPMKSHTESLNLATSVAVVLYKAWEEAGFADKT</sequence>
<dbReference type="GO" id="GO:0006396">
    <property type="term" value="P:RNA processing"/>
    <property type="evidence" value="ECO:0007669"/>
    <property type="project" value="InterPro"/>
</dbReference>
<keyword evidence="3 6" id="KW-0808">Transferase</keyword>
<accession>E2ZDV5</accession>
<dbReference type="PANTHER" id="PTHR43191:SF2">
    <property type="entry name" value="RRNA METHYLTRANSFERASE 3, MITOCHONDRIAL"/>
    <property type="match status" value="1"/>
</dbReference>
<dbReference type="InterPro" id="IPR001537">
    <property type="entry name" value="SpoU_MeTrfase"/>
</dbReference>
<feature type="domain" description="tRNA/rRNA methyltransferase SpoU type" evidence="4">
    <location>
        <begin position="120"/>
        <end position="259"/>
    </location>
</feature>
<evidence type="ECO:0000256" key="3">
    <source>
        <dbReference type="ARBA" id="ARBA00022679"/>
    </source>
</evidence>
<dbReference type="SUPFAM" id="SSF75217">
    <property type="entry name" value="alpha/beta knot"/>
    <property type="match status" value="1"/>
</dbReference>
<organism evidence="6 7">
    <name type="scientific">Megasphaera micronuciformis F0359</name>
    <dbReference type="NCBI Taxonomy" id="706434"/>
    <lineage>
        <taxon>Bacteria</taxon>
        <taxon>Bacillati</taxon>
        <taxon>Bacillota</taxon>
        <taxon>Negativicutes</taxon>
        <taxon>Veillonellales</taxon>
        <taxon>Veillonellaceae</taxon>
        <taxon>Megasphaera</taxon>
    </lineage>
</organism>
<dbReference type="InterPro" id="IPR029064">
    <property type="entry name" value="Ribosomal_eL30-like_sf"/>
</dbReference>
<dbReference type="GO" id="GO:0008173">
    <property type="term" value="F:RNA methyltransferase activity"/>
    <property type="evidence" value="ECO:0007669"/>
    <property type="project" value="InterPro"/>
</dbReference>
<dbReference type="GO" id="GO:0003723">
    <property type="term" value="F:RNA binding"/>
    <property type="evidence" value="ECO:0007669"/>
    <property type="project" value="InterPro"/>
</dbReference>
<dbReference type="CDD" id="cd18095">
    <property type="entry name" value="SpoU-like_rRNA-MTase"/>
    <property type="match status" value="1"/>
</dbReference>
<dbReference type="Gene3D" id="3.30.1330.30">
    <property type="match status" value="1"/>
</dbReference>
<dbReference type="InterPro" id="IPR029028">
    <property type="entry name" value="Alpha/beta_knot_MTases"/>
</dbReference>
<evidence type="ECO:0000259" key="5">
    <source>
        <dbReference type="Pfam" id="PF22435"/>
    </source>
</evidence>
<evidence type="ECO:0000256" key="1">
    <source>
        <dbReference type="ARBA" id="ARBA00007228"/>
    </source>
</evidence>
<name>E2ZDV5_9FIRM</name>